<organism evidence="2 3">
    <name type="scientific">Candidatus Pantoea multigeneris</name>
    <dbReference type="NCBI Taxonomy" id="2608357"/>
    <lineage>
        <taxon>Bacteria</taxon>
        <taxon>Pseudomonadati</taxon>
        <taxon>Pseudomonadota</taxon>
        <taxon>Gammaproteobacteria</taxon>
        <taxon>Enterobacterales</taxon>
        <taxon>Erwiniaceae</taxon>
        <taxon>Pantoea</taxon>
    </lineage>
</organism>
<dbReference type="EMBL" id="VWXF01000004">
    <property type="protein sequence ID" value="NIF22301.1"/>
    <property type="molecule type" value="Genomic_DNA"/>
</dbReference>
<keyword evidence="3" id="KW-1185">Reference proteome</keyword>
<evidence type="ECO:0000313" key="3">
    <source>
        <dbReference type="Proteomes" id="UP001515683"/>
    </source>
</evidence>
<dbReference type="GO" id="GO:0016853">
    <property type="term" value="F:isomerase activity"/>
    <property type="evidence" value="ECO:0007669"/>
    <property type="project" value="UniProtKB-KW"/>
</dbReference>
<protein>
    <submittedName>
        <fullName evidence="2">Sugar phosphate isomerase/epimerase</fullName>
    </submittedName>
</protein>
<dbReference type="InterPro" id="IPR013022">
    <property type="entry name" value="Xyl_isomerase-like_TIM-brl"/>
</dbReference>
<sequence length="280" mass="31219">MNKGIFSKTFPTQSVDENFQLIHALGYQGTQFNFSSAGLNALPHFIPDSVLEDVKQASQRHRVCLEAISATFNMTHPDSRVIKQGLISLETVCQAARRLHCPVVTLCTGSRDPADQWRFHPDNLLPESWKILQKTMEDALKIAEKHDVVLGIEPELANVVNSSMKARQLIDEMQSRFLKVILDPANLFEIATLHEQHRVVAEAFDLLADEIAIAHAKDRNPDGTFTTAGRGVLDYHYYLQQLRHAGFTGCVVTHGLEAEDAAEVSLMLDKHLKLLEGSVA</sequence>
<gene>
    <name evidence="2" type="ORF">F3J40_11905</name>
</gene>
<name>A0ABX0RDB6_9GAMM</name>
<dbReference type="Proteomes" id="UP001515683">
    <property type="component" value="Unassembled WGS sequence"/>
</dbReference>
<proteinExistence type="predicted"/>
<dbReference type="PANTHER" id="PTHR12110">
    <property type="entry name" value="HYDROXYPYRUVATE ISOMERASE"/>
    <property type="match status" value="1"/>
</dbReference>
<dbReference type="Pfam" id="PF01261">
    <property type="entry name" value="AP_endonuc_2"/>
    <property type="match status" value="1"/>
</dbReference>
<evidence type="ECO:0000313" key="2">
    <source>
        <dbReference type="EMBL" id="NIF22301.1"/>
    </source>
</evidence>
<dbReference type="PANTHER" id="PTHR12110:SF21">
    <property type="entry name" value="XYLOSE ISOMERASE-LIKE TIM BARREL DOMAIN-CONTAINING PROTEIN"/>
    <property type="match status" value="1"/>
</dbReference>
<feature type="domain" description="Xylose isomerase-like TIM barrel" evidence="1">
    <location>
        <begin position="19"/>
        <end position="257"/>
    </location>
</feature>
<dbReference type="Gene3D" id="3.20.20.150">
    <property type="entry name" value="Divalent-metal-dependent TIM barrel enzymes"/>
    <property type="match status" value="1"/>
</dbReference>
<dbReference type="InterPro" id="IPR050312">
    <property type="entry name" value="IolE/XylAMocC-like"/>
</dbReference>
<keyword evidence="2" id="KW-0413">Isomerase</keyword>
<reference evidence="2 3" key="1">
    <citation type="journal article" date="2019" name="bioRxiv">
        <title>Bacteria contribute to plant secondary compound degradation in a generalist herbivore system.</title>
        <authorList>
            <person name="Francoeur C.B."/>
            <person name="Khadempour L."/>
            <person name="Moreira-Soto R.D."/>
            <person name="Gotting K."/>
            <person name="Book A.J."/>
            <person name="Pinto-Tomas A.A."/>
            <person name="Keefover-Ring K."/>
            <person name="Currie C.R."/>
        </authorList>
    </citation>
    <scope>NUCLEOTIDE SEQUENCE [LARGE SCALE GENOMIC DNA]</scope>
    <source>
        <strain evidence="2">Acro-835</strain>
    </source>
</reference>
<dbReference type="RefSeq" id="WP_167014861.1">
    <property type="nucleotide sequence ID" value="NZ_VWXF01000004.1"/>
</dbReference>
<evidence type="ECO:0000259" key="1">
    <source>
        <dbReference type="Pfam" id="PF01261"/>
    </source>
</evidence>
<comment type="caution">
    <text evidence="2">The sequence shown here is derived from an EMBL/GenBank/DDBJ whole genome shotgun (WGS) entry which is preliminary data.</text>
</comment>
<accession>A0ABX0RDB6</accession>
<dbReference type="SUPFAM" id="SSF51658">
    <property type="entry name" value="Xylose isomerase-like"/>
    <property type="match status" value="1"/>
</dbReference>
<dbReference type="InterPro" id="IPR036237">
    <property type="entry name" value="Xyl_isomerase-like_sf"/>
</dbReference>